<dbReference type="InterPro" id="IPR028364">
    <property type="entry name" value="Ribosomal_uL1/biogenesis"/>
</dbReference>
<dbReference type="EMBL" id="CAVMBE010000087">
    <property type="protein sequence ID" value="CAK4033482.1"/>
    <property type="molecule type" value="Genomic_DNA"/>
</dbReference>
<dbReference type="InterPro" id="IPR023674">
    <property type="entry name" value="Ribosomal_uL1-like"/>
</dbReference>
<feature type="region of interest" description="Disordered" evidence="1">
    <location>
        <begin position="201"/>
        <end position="228"/>
    </location>
</feature>
<dbReference type="CDD" id="cd00403">
    <property type="entry name" value="Ribosomal_L1"/>
    <property type="match status" value="1"/>
</dbReference>
<proteinExistence type="predicted"/>
<dbReference type="AlphaFoldDB" id="A0AAI8Z6V1"/>
<feature type="region of interest" description="Disordered" evidence="1">
    <location>
        <begin position="327"/>
        <end position="435"/>
    </location>
</feature>
<dbReference type="InterPro" id="IPR016095">
    <property type="entry name" value="Ribosomal_uL1_3-a/b-sand"/>
</dbReference>
<feature type="region of interest" description="Disordered" evidence="1">
    <location>
        <begin position="1"/>
        <end position="31"/>
    </location>
</feature>
<dbReference type="SUPFAM" id="SSF56808">
    <property type="entry name" value="Ribosomal protein L1"/>
    <property type="match status" value="1"/>
</dbReference>
<dbReference type="Proteomes" id="UP001296104">
    <property type="component" value="Unassembled WGS sequence"/>
</dbReference>
<keyword evidence="3" id="KW-1185">Reference proteome</keyword>
<feature type="compositionally biased region" description="Basic and acidic residues" evidence="1">
    <location>
        <begin position="357"/>
        <end position="373"/>
    </location>
</feature>
<reference evidence="2" key="1">
    <citation type="submission" date="2023-11" db="EMBL/GenBank/DDBJ databases">
        <authorList>
            <person name="Alioto T."/>
            <person name="Alioto T."/>
            <person name="Gomez Garrido J."/>
        </authorList>
    </citation>
    <scope>NUCLEOTIDE SEQUENCE</scope>
</reference>
<comment type="caution">
    <text evidence="2">The sequence shown here is derived from an EMBL/GenBank/DDBJ whole genome shotgun (WGS) entry which is preliminary data.</text>
</comment>
<sequence length="435" mass="48200">MAHAPKSTALATKATETTVAKSDSKSPYQLDSAQTLRASTALLKKIQKDEEAKTSTAEKTNLLADVDDEEPEDETPIWLILTTKKHIVDKKRLKPGKIVLPNPWLGKDKEGLRICLIAADPQRRYKELIAQPGFPLDLAGKIGRVIGMEKLKSKYKSYESRRQLLGEYDVFLADDRVITYLPKVLGKVFYKGGSKRPVPVNLEGKKQNFDETAGEKRKKLSEGGTKVHKEDVKPEVVAREIERALGSALVHLAPSTTTAIKVGTARQSPEELQANVEAVAEAMVERYVPQKWRNLRAVHIKGPETAALPIWMTDELWADEQDVLEEAPKANEGKKRKHGALTEGSTEEVIEVPGPDGKMRRLEKPISKRKSIEAEVSVPIKKRKSESAEDLEAKENEKAEKAARKEALKKQKEAARADTTAAASETKKSGKKVKA</sequence>
<dbReference type="Pfam" id="PF00687">
    <property type="entry name" value="Ribosomal_L1"/>
    <property type="match status" value="1"/>
</dbReference>
<gene>
    <name evidence="2" type="ORF">LECACI_7A008640</name>
</gene>
<dbReference type="GO" id="GO:0003723">
    <property type="term" value="F:RNA binding"/>
    <property type="evidence" value="ECO:0007669"/>
    <property type="project" value="InterPro"/>
</dbReference>
<protein>
    <submittedName>
        <fullName evidence="2">Ribosome biogenesis</fullName>
    </submittedName>
</protein>
<evidence type="ECO:0000313" key="2">
    <source>
        <dbReference type="EMBL" id="CAK4033482.1"/>
    </source>
</evidence>
<feature type="compositionally biased region" description="Polar residues" evidence="1">
    <location>
        <begin position="14"/>
        <end position="31"/>
    </location>
</feature>
<dbReference type="PANTHER" id="PTHR23105">
    <property type="entry name" value="RIBOSOMAL PROTEIN L7AE FAMILY MEMBER"/>
    <property type="match status" value="1"/>
</dbReference>
<dbReference type="Gene3D" id="3.40.50.790">
    <property type="match status" value="1"/>
</dbReference>
<evidence type="ECO:0000256" key="1">
    <source>
        <dbReference type="SAM" id="MobiDB-lite"/>
    </source>
</evidence>
<accession>A0AAI8Z6V1</accession>
<evidence type="ECO:0000313" key="3">
    <source>
        <dbReference type="Proteomes" id="UP001296104"/>
    </source>
</evidence>
<organism evidence="2 3">
    <name type="scientific">Lecanosticta acicola</name>
    <dbReference type="NCBI Taxonomy" id="111012"/>
    <lineage>
        <taxon>Eukaryota</taxon>
        <taxon>Fungi</taxon>
        <taxon>Dikarya</taxon>
        <taxon>Ascomycota</taxon>
        <taxon>Pezizomycotina</taxon>
        <taxon>Dothideomycetes</taxon>
        <taxon>Dothideomycetidae</taxon>
        <taxon>Mycosphaerellales</taxon>
        <taxon>Mycosphaerellaceae</taxon>
        <taxon>Lecanosticta</taxon>
    </lineage>
</organism>
<name>A0AAI8Z6V1_9PEZI</name>
<feature type="compositionally biased region" description="Basic and acidic residues" evidence="1">
    <location>
        <begin position="385"/>
        <end position="416"/>
    </location>
</feature>
<dbReference type="InterPro" id="IPR050257">
    <property type="entry name" value="eL8/uL1-like"/>
</dbReference>
<feature type="compositionally biased region" description="Basic and acidic residues" evidence="1">
    <location>
        <begin position="203"/>
        <end position="215"/>
    </location>
</feature>